<keyword evidence="13 20" id="KW-0133">Cell shape</keyword>
<evidence type="ECO:0000256" key="10">
    <source>
        <dbReference type="ARBA" id="ARBA00022630"/>
    </source>
</evidence>
<evidence type="ECO:0000256" key="18">
    <source>
        <dbReference type="ARBA" id="ARBA00031026"/>
    </source>
</evidence>
<dbReference type="InterPro" id="IPR016169">
    <property type="entry name" value="FAD-bd_PCMH_sub2"/>
</dbReference>
<evidence type="ECO:0000256" key="11">
    <source>
        <dbReference type="ARBA" id="ARBA00022827"/>
    </source>
</evidence>
<keyword evidence="8 20" id="KW-0963">Cytoplasm</keyword>
<evidence type="ECO:0000313" key="22">
    <source>
        <dbReference type="EMBL" id="MFA9461415.1"/>
    </source>
</evidence>
<dbReference type="Proteomes" id="UP001575181">
    <property type="component" value="Unassembled WGS sequence"/>
</dbReference>
<feature type="active site" evidence="20">
    <location>
        <position position="289"/>
    </location>
</feature>
<dbReference type="GO" id="GO:0008762">
    <property type="term" value="F:UDP-N-acetylmuramate dehydrogenase activity"/>
    <property type="evidence" value="ECO:0007669"/>
    <property type="project" value="UniProtKB-EC"/>
</dbReference>
<comment type="subcellular location">
    <subcellularLocation>
        <location evidence="3 20">Cytoplasm</location>
    </subcellularLocation>
</comment>
<evidence type="ECO:0000256" key="12">
    <source>
        <dbReference type="ARBA" id="ARBA00022857"/>
    </source>
</evidence>
<keyword evidence="23" id="KW-1185">Reference proteome</keyword>
<dbReference type="EMBL" id="JBGUAW010000007">
    <property type="protein sequence ID" value="MFA9461415.1"/>
    <property type="molecule type" value="Genomic_DNA"/>
</dbReference>
<organism evidence="22 23">
    <name type="scientific">Thiohalorhabdus methylotrophus</name>
    <dbReference type="NCBI Taxonomy" id="3242694"/>
    <lineage>
        <taxon>Bacteria</taxon>
        <taxon>Pseudomonadati</taxon>
        <taxon>Pseudomonadota</taxon>
        <taxon>Gammaproteobacteria</taxon>
        <taxon>Thiohalorhabdales</taxon>
        <taxon>Thiohalorhabdaceae</taxon>
        <taxon>Thiohalorhabdus</taxon>
    </lineage>
</organism>
<dbReference type="SUPFAM" id="SSF56194">
    <property type="entry name" value="Uridine diphospho-N-Acetylenolpyruvylglucosamine reductase, MurB, C-terminal domain"/>
    <property type="match status" value="1"/>
</dbReference>
<feature type="active site" description="Proton donor" evidence="20">
    <location>
        <position position="219"/>
    </location>
</feature>
<comment type="caution">
    <text evidence="22">The sequence shown here is derived from an EMBL/GenBank/DDBJ whole genome shotgun (WGS) entry which is preliminary data.</text>
</comment>
<evidence type="ECO:0000256" key="13">
    <source>
        <dbReference type="ARBA" id="ARBA00022960"/>
    </source>
</evidence>
<dbReference type="InterPro" id="IPR006094">
    <property type="entry name" value="Oxid_FAD_bind_N"/>
</dbReference>
<dbReference type="PROSITE" id="PS51387">
    <property type="entry name" value="FAD_PCMH"/>
    <property type="match status" value="1"/>
</dbReference>
<keyword evidence="11 20" id="KW-0274">FAD</keyword>
<comment type="cofactor">
    <cofactor evidence="1 20">
        <name>FAD</name>
        <dbReference type="ChEBI" id="CHEBI:57692"/>
    </cofactor>
</comment>
<dbReference type="PANTHER" id="PTHR21071:SF4">
    <property type="entry name" value="UDP-N-ACETYLENOLPYRUVOYLGLUCOSAMINE REDUCTASE"/>
    <property type="match status" value="1"/>
</dbReference>
<evidence type="ECO:0000256" key="2">
    <source>
        <dbReference type="ARBA" id="ARBA00003921"/>
    </source>
</evidence>
<dbReference type="Gene3D" id="3.30.465.10">
    <property type="match status" value="1"/>
</dbReference>
<keyword evidence="9 20" id="KW-0132">Cell division</keyword>
<comment type="pathway">
    <text evidence="4 20">Cell wall biogenesis; peptidoglycan biosynthesis.</text>
</comment>
<dbReference type="InterPro" id="IPR003170">
    <property type="entry name" value="MurB"/>
</dbReference>
<dbReference type="NCBIfam" id="TIGR00179">
    <property type="entry name" value="murB"/>
    <property type="match status" value="1"/>
</dbReference>
<dbReference type="RefSeq" id="WP_373656203.1">
    <property type="nucleotide sequence ID" value="NZ_JBGUAW010000007.1"/>
</dbReference>
<evidence type="ECO:0000256" key="5">
    <source>
        <dbReference type="ARBA" id="ARBA00010485"/>
    </source>
</evidence>
<comment type="catalytic activity">
    <reaction evidence="19 20">
        <text>UDP-N-acetyl-alpha-D-muramate + NADP(+) = UDP-N-acetyl-3-O-(1-carboxyvinyl)-alpha-D-glucosamine + NADPH + H(+)</text>
        <dbReference type="Rhea" id="RHEA:12248"/>
        <dbReference type="ChEBI" id="CHEBI:15378"/>
        <dbReference type="ChEBI" id="CHEBI:57783"/>
        <dbReference type="ChEBI" id="CHEBI:58349"/>
        <dbReference type="ChEBI" id="CHEBI:68483"/>
        <dbReference type="ChEBI" id="CHEBI:70757"/>
        <dbReference type="EC" id="1.3.1.98"/>
    </reaction>
</comment>
<accession>A0ABV4TXX6</accession>
<evidence type="ECO:0000256" key="3">
    <source>
        <dbReference type="ARBA" id="ARBA00004496"/>
    </source>
</evidence>
<evidence type="ECO:0000256" key="15">
    <source>
        <dbReference type="ARBA" id="ARBA00023002"/>
    </source>
</evidence>
<keyword evidence="16 20" id="KW-0131">Cell cycle</keyword>
<dbReference type="HAMAP" id="MF_00037">
    <property type="entry name" value="MurB"/>
    <property type="match status" value="1"/>
</dbReference>
<protein>
    <recommendedName>
        <fullName evidence="7 20">UDP-N-acetylenolpyruvoylglucosamine reductase</fullName>
        <ecNumber evidence="6 20">1.3.1.98</ecNumber>
    </recommendedName>
    <alternativeName>
        <fullName evidence="18 20">UDP-N-acetylmuramate dehydrogenase</fullName>
    </alternativeName>
</protein>
<reference evidence="22 23" key="1">
    <citation type="submission" date="2024-08" db="EMBL/GenBank/DDBJ databases">
        <title>Whole-genome sequencing of halo(alkali)philic microorganisms from hypersaline lakes.</title>
        <authorList>
            <person name="Sorokin D.Y."/>
            <person name="Merkel A.Y."/>
            <person name="Messina E."/>
            <person name="Yakimov M."/>
        </authorList>
    </citation>
    <scope>NUCLEOTIDE SEQUENCE [LARGE SCALE GENOMIC DNA]</scope>
    <source>
        <strain evidence="22 23">Cl-TMA</strain>
    </source>
</reference>
<dbReference type="Gene3D" id="3.90.78.10">
    <property type="entry name" value="UDP-N-acetylenolpyruvoylglucosamine reductase, C-terminal domain"/>
    <property type="match status" value="1"/>
</dbReference>
<evidence type="ECO:0000256" key="16">
    <source>
        <dbReference type="ARBA" id="ARBA00023306"/>
    </source>
</evidence>
<dbReference type="SUPFAM" id="SSF56176">
    <property type="entry name" value="FAD-binding/transporter-associated domain-like"/>
    <property type="match status" value="1"/>
</dbReference>
<evidence type="ECO:0000256" key="8">
    <source>
        <dbReference type="ARBA" id="ARBA00022490"/>
    </source>
</evidence>
<evidence type="ECO:0000256" key="7">
    <source>
        <dbReference type="ARBA" id="ARBA00015188"/>
    </source>
</evidence>
<feature type="active site" evidence="20">
    <location>
        <position position="170"/>
    </location>
</feature>
<keyword evidence="10 20" id="KW-0285">Flavoprotein</keyword>
<keyword evidence="12 20" id="KW-0521">NADP</keyword>
<evidence type="ECO:0000256" key="14">
    <source>
        <dbReference type="ARBA" id="ARBA00022984"/>
    </source>
</evidence>
<evidence type="ECO:0000256" key="4">
    <source>
        <dbReference type="ARBA" id="ARBA00004752"/>
    </source>
</evidence>
<feature type="domain" description="FAD-binding PCMH-type" evidence="21">
    <location>
        <begin position="26"/>
        <end position="190"/>
    </location>
</feature>
<dbReference type="InterPro" id="IPR036635">
    <property type="entry name" value="MurB_C_sf"/>
</dbReference>
<dbReference type="NCBIfam" id="NF010480">
    <property type="entry name" value="PRK13905.1"/>
    <property type="match status" value="1"/>
</dbReference>
<evidence type="ECO:0000256" key="20">
    <source>
        <dbReference type="HAMAP-Rule" id="MF_00037"/>
    </source>
</evidence>
<gene>
    <name evidence="20 22" type="primary">murB</name>
    <name evidence="22" type="ORF">ACERLL_11315</name>
</gene>
<dbReference type="InterPro" id="IPR036318">
    <property type="entry name" value="FAD-bd_PCMH-like_sf"/>
</dbReference>
<dbReference type="Pfam" id="PF01565">
    <property type="entry name" value="FAD_binding_4"/>
    <property type="match status" value="1"/>
</dbReference>
<evidence type="ECO:0000256" key="17">
    <source>
        <dbReference type="ARBA" id="ARBA00023316"/>
    </source>
</evidence>
<evidence type="ECO:0000259" key="21">
    <source>
        <dbReference type="PROSITE" id="PS51387"/>
    </source>
</evidence>
<dbReference type="Pfam" id="PF02873">
    <property type="entry name" value="MurB_C"/>
    <property type="match status" value="1"/>
</dbReference>
<dbReference type="InterPro" id="IPR016167">
    <property type="entry name" value="FAD-bd_PCMH_sub1"/>
</dbReference>
<keyword evidence="17 20" id="KW-0961">Cell wall biogenesis/degradation</keyword>
<evidence type="ECO:0000313" key="23">
    <source>
        <dbReference type="Proteomes" id="UP001575181"/>
    </source>
</evidence>
<comment type="similarity">
    <text evidence="5 20">Belongs to the MurB family.</text>
</comment>
<dbReference type="InterPro" id="IPR016166">
    <property type="entry name" value="FAD-bd_PCMH"/>
</dbReference>
<evidence type="ECO:0000256" key="1">
    <source>
        <dbReference type="ARBA" id="ARBA00001974"/>
    </source>
</evidence>
<evidence type="ECO:0000256" key="19">
    <source>
        <dbReference type="ARBA" id="ARBA00048914"/>
    </source>
</evidence>
<evidence type="ECO:0000256" key="9">
    <source>
        <dbReference type="ARBA" id="ARBA00022618"/>
    </source>
</evidence>
<sequence>MNASAADRRARVQFDAPMAPRTTWRVGGTADRLFAPRTLADLQEFLAGGEAVEPFLWMGHGSNLLVRDGGVAGTVICTRGGPKALERLDDTRVRAEAGVSSARVARFCADQGLAGAEFLAGIPGAVGGALAMNAGAYGSELADILEAAEVIDRQGRVRVADPAEFRFTYRHSRLPEGEWFVAAHIRLEPGDPEEIRARTQALLEHRGRTQPVHLANAGSVFRNPPGEHAARLVEAAGLKGTRVGGAEVSERHANFIINRGEATAADIEALIRLIQQRVAERFGMELEPEVRIVGREP</sequence>
<dbReference type="InterPro" id="IPR011601">
    <property type="entry name" value="MurB_C"/>
</dbReference>
<keyword evidence="14 20" id="KW-0573">Peptidoglycan synthesis</keyword>
<proteinExistence type="inferred from homology"/>
<keyword evidence="15 20" id="KW-0560">Oxidoreductase</keyword>
<dbReference type="PANTHER" id="PTHR21071">
    <property type="entry name" value="UDP-N-ACETYLENOLPYRUVOYLGLUCOSAMINE REDUCTASE"/>
    <property type="match status" value="1"/>
</dbReference>
<evidence type="ECO:0000256" key="6">
    <source>
        <dbReference type="ARBA" id="ARBA00012518"/>
    </source>
</evidence>
<name>A0ABV4TXX6_9GAMM</name>
<dbReference type="Gene3D" id="3.30.43.10">
    <property type="entry name" value="Uridine Diphospho-n-acetylenolpyruvylglucosamine Reductase, domain 2"/>
    <property type="match status" value="1"/>
</dbReference>
<comment type="function">
    <text evidence="2 20">Cell wall formation.</text>
</comment>
<dbReference type="EC" id="1.3.1.98" evidence="6 20"/>